<keyword evidence="2" id="KW-1185">Reference proteome</keyword>
<reference evidence="1" key="1">
    <citation type="submission" date="2023-06" db="EMBL/GenBank/DDBJ databases">
        <authorList>
            <consortium name="Lawrence Berkeley National Laboratory"/>
            <person name="Ahrendt S."/>
            <person name="Sahu N."/>
            <person name="Indic B."/>
            <person name="Wong-Bajracharya J."/>
            <person name="Merenyi Z."/>
            <person name="Ke H.-M."/>
            <person name="Monk M."/>
            <person name="Kocsube S."/>
            <person name="Drula E."/>
            <person name="Lipzen A."/>
            <person name="Balint B."/>
            <person name="Henrissat B."/>
            <person name="Andreopoulos B."/>
            <person name="Martin F.M."/>
            <person name="Harder C.B."/>
            <person name="Rigling D."/>
            <person name="Ford K.L."/>
            <person name="Foster G.D."/>
            <person name="Pangilinan J."/>
            <person name="Papanicolaou A."/>
            <person name="Barry K."/>
            <person name="LaButti K."/>
            <person name="Viragh M."/>
            <person name="Koriabine M."/>
            <person name="Yan M."/>
            <person name="Riley R."/>
            <person name="Champramary S."/>
            <person name="Plett K.L."/>
            <person name="Tsai I.J."/>
            <person name="Slot J."/>
            <person name="Sipos G."/>
            <person name="Plett J."/>
            <person name="Nagy L.G."/>
            <person name="Grigoriev I.V."/>
        </authorList>
    </citation>
    <scope>NUCLEOTIDE SEQUENCE</scope>
    <source>
        <strain evidence="1">FPL87.14</strain>
    </source>
</reference>
<name>A0AA39J6H3_9AGAR</name>
<gene>
    <name evidence="1" type="ORF">EV421DRAFT_2061348</name>
</gene>
<evidence type="ECO:0008006" key="3">
    <source>
        <dbReference type="Google" id="ProtNLM"/>
    </source>
</evidence>
<accession>A0AA39J6H3</accession>
<organism evidence="1 2">
    <name type="scientific">Armillaria borealis</name>
    <dbReference type="NCBI Taxonomy" id="47425"/>
    <lineage>
        <taxon>Eukaryota</taxon>
        <taxon>Fungi</taxon>
        <taxon>Dikarya</taxon>
        <taxon>Basidiomycota</taxon>
        <taxon>Agaricomycotina</taxon>
        <taxon>Agaricomycetes</taxon>
        <taxon>Agaricomycetidae</taxon>
        <taxon>Agaricales</taxon>
        <taxon>Marasmiineae</taxon>
        <taxon>Physalacriaceae</taxon>
        <taxon>Armillaria</taxon>
    </lineage>
</organism>
<sequence length="602" mass="69058">MLTSDTEEELQGIFDHSDMEDDIVGLDPFEELDQDGIRPDDLWHKPNPPEVTLSAFTETGREESTIPVLQQRSYTARKLIPSALANTLCAALGVAGVVEKINEMLDTSYALDRFPVLESYIESCIKQNFDFGTFYGRFRNFSAHNEICALAMIDGIERVLRELEEEDTKKRQMVLCDGKIRTKQVRPRRVWDLHANRVVPYWVTASRPCAISHAWMDEKDRVDVWTPINGMEWPVPMPKDADLNLIRIEMLNLGARYAWLDVLCLRQKYDAREDHLEEDQRREALRVEEWKLDVPTIGFVYNAESKPRVVYYLSGLGRPLSLTPGFFDSDRCWFNRAWTLQEIGREFAVVIAGDTGDSSLRTMFHEKMESLQNMYSPDDFISQMKDRVSTKPIDRVAGLVYSLDLRYVPIYDADQSVESAWEQLMNAMKRSNREQLFLSYPVPGNGHRYWRPSWTQVMDVTCPELAATFCEIGQTEETDVDWFKGCCVESAHVRGLADTANKERPRRGELVVTGRTRVPRTFEISADHGYSIQEGSYTLLHAGFSGNQSRLNNSWVVGQKGKDGRFQKLSVINMGDIGVIQEELHELCRLGVLKEDVMMILC</sequence>
<protein>
    <recommendedName>
        <fullName evidence="3">Heterokaryon incompatibility domain-containing protein</fullName>
    </recommendedName>
</protein>
<comment type="caution">
    <text evidence="1">The sequence shown here is derived from an EMBL/GenBank/DDBJ whole genome shotgun (WGS) entry which is preliminary data.</text>
</comment>
<dbReference type="AlphaFoldDB" id="A0AA39J6H3"/>
<dbReference type="Proteomes" id="UP001175226">
    <property type="component" value="Unassembled WGS sequence"/>
</dbReference>
<dbReference type="EMBL" id="JAUEPT010000057">
    <property type="protein sequence ID" value="KAK0436151.1"/>
    <property type="molecule type" value="Genomic_DNA"/>
</dbReference>
<evidence type="ECO:0000313" key="2">
    <source>
        <dbReference type="Proteomes" id="UP001175226"/>
    </source>
</evidence>
<proteinExistence type="predicted"/>
<evidence type="ECO:0000313" key="1">
    <source>
        <dbReference type="EMBL" id="KAK0436151.1"/>
    </source>
</evidence>